<dbReference type="Gene3D" id="3.40.50.11350">
    <property type="match status" value="1"/>
</dbReference>
<evidence type="ECO:0000256" key="11">
    <source>
        <dbReference type="ARBA" id="ARBA00030350"/>
    </source>
</evidence>
<dbReference type="InterPro" id="IPR024709">
    <property type="entry name" value="FucosylTrfase_pln"/>
</dbReference>
<evidence type="ECO:0000256" key="4">
    <source>
        <dbReference type="ARBA" id="ARBA00022679"/>
    </source>
</evidence>
<keyword evidence="14" id="KW-1185">Reference proteome</keyword>
<keyword evidence="8" id="KW-0325">Glycoprotein</keyword>
<dbReference type="Pfam" id="PF10250">
    <property type="entry name" value="O-FucT"/>
    <property type="match status" value="1"/>
</dbReference>
<evidence type="ECO:0000313" key="13">
    <source>
        <dbReference type="EMBL" id="CAK9236710.1"/>
    </source>
</evidence>
<keyword evidence="3" id="KW-0328">Glycosyltransferase</keyword>
<dbReference type="PANTHER" id="PTHR31741">
    <property type="entry name" value="OS02G0726500 PROTEIN-RELATED"/>
    <property type="match status" value="1"/>
</dbReference>
<keyword evidence="6 12" id="KW-1133">Transmembrane helix</keyword>
<evidence type="ECO:0000256" key="10">
    <source>
        <dbReference type="ARBA" id="ARBA00023277"/>
    </source>
</evidence>
<evidence type="ECO:0000256" key="7">
    <source>
        <dbReference type="ARBA" id="ARBA00023136"/>
    </source>
</evidence>
<sequence>MGHMQNACNSLGFLSLFVSFFGSAAAMSAWLLMSSPRKSSSMRFGSRAHITSCWLTLLTLFACISMFKLFLLSWNPSSETTEFSDSSSSSSCSPSLRPSLPIREVRMQAVISNFPEPALAVHAVSSNLTRLEQEFWQQPDGQGFKPCIQFSDEYKQESEQIVAQREKYVMVVVNGGLNQQKNQIVDAVVMARILGANLVLPFMQINQIWEDESEFGDIFDVEHFKTSLKDDVRIVSALPSRLLMYRPTDEKNIPLNASPRWLRAHYAKKMSQDGVLLLRSLDSRLTKDLPADLQKLRCKVAFHALRFTAPIQELGDKLAARMWSQGSYLAVHLRLEKDVWVRTGCLPGLGEELDEDIRRERRMHPRLLTARTRMGFTARKLAGLCPLTAAELVRLLKALGAGERTRIYWAGGEPFGGNQALEPIMKAFPDLYNKDSLATVEELAPFKNKASSLAAIDYLVCLNSDVFIQSHGGNFGRVMQGHRAYMGHRKHIVPNKRQMIQHFLNSTMPTAEFDETIRALHSDRIGQPIHRTNKSDRDVLAYPVPECMCQQNPTPLLQQSSSSSSSSSS</sequence>
<keyword evidence="5 12" id="KW-0812">Transmembrane</keyword>
<accession>A0ABP0V2S5</accession>
<keyword evidence="9" id="KW-0294">Fucose metabolism</keyword>
<dbReference type="Proteomes" id="UP001497512">
    <property type="component" value="Chromosome 9"/>
</dbReference>
<protein>
    <recommendedName>
        <fullName evidence="11">O-fucosyltransferase family protein</fullName>
    </recommendedName>
</protein>
<dbReference type="EMBL" id="OZ019901">
    <property type="protein sequence ID" value="CAK9236710.1"/>
    <property type="molecule type" value="Genomic_DNA"/>
</dbReference>
<evidence type="ECO:0000256" key="1">
    <source>
        <dbReference type="ARBA" id="ARBA00004370"/>
    </source>
</evidence>
<feature type="transmembrane region" description="Helical" evidence="12">
    <location>
        <begin position="53"/>
        <end position="74"/>
    </location>
</feature>
<evidence type="ECO:0000256" key="8">
    <source>
        <dbReference type="ARBA" id="ARBA00023180"/>
    </source>
</evidence>
<evidence type="ECO:0000256" key="5">
    <source>
        <dbReference type="ARBA" id="ARBA00022692"/>
    </source>
</evidence>
<keyword evidence="10" id="KW-0119">Carbohydrate metabolism</keyword>
<evidence type="ECO:0000256" key="3">
    <source>
        <dbReference type="ARBA" id="ARBA00022676"/>
    </source>
</evidence>
<evidence type="ECO:0000256" key="9">
    <source>
        <dbReference type="ARBA" id="ARBA00023253"/>
    </source>
</evidence>
<dbReference type="PANTHER" id="PTHR31741:SF66">
    <property type="entry name" value="O-FUCOSYLTRANSFERASE 20"/>
    <property type="match status" value="1"/>
</dbReference>
<comment type="subcellular location">
    <subcellularLocation>
        <location evidence="1">Membrane</location>
    </subcellularLocation>
</comment>
<evidence type="ECO:0000256" key="6">
    <source>
        <dbReference type="ARBA" id="ARBA00022989"/>
    </source>
</evidence>
<comment type="similarity">
    <text evidence="2">Belongs to the glycosyltransferase GT106 family.</text>
</comment>
<evidence type="ECO:0000256" key="2">
    <source>
        <dbReference type="ARBA" id="ARBA00007737"/>
    </source>
</evidence>
<dbReference type="PIRSF" id="PIRSF009360">
    <property type="entry name" value="UCP009360"/>
    <property type="match status" value="1"/>
</dbReference>
<dbReference type="InterPro" id="IPR019378">
    <property type="entry name" value="GDP-Fuc_O-FucTrfase"/>
</dbReference>
<gene>
    <name evidence="13" type="ORF">CSSPTR1EN2_LOCUS23110</name>
</gene>
<keyword evidence="7 12" id="KW-0472">Membrane</keyword>
<dbReference type="CDD" id="cd11299">
    <property type="entry name" value="O-FucT_plant"/>
    <property type="match status" value="1"/>
</dbReference>
<keyword evidence="4" id="KW-0808">Transferase</keyword>
<evidence type="ECO:0000256" key="12">
    <source>
        <dbReference type="SAM" id="Phobius"/>
    </source>
</evidence>
<feature type="transmembrane region" description="Helical" evidence="12">
    <location>
        <begin position="12"/>
        <end position="32"/>
    </location>
</feature>
<evidence type="ECO:0000313" key="14">
    <source>
        <dbReference type="Proteomes" id="UP001497512"/>
    </source>
</evidence>
<name>A0ABP0V2S5_9BRYO</name>
<organism evidence="13 14">
    <name type="scientific">Sphagnum troendelagicum</name>
    <dbReference type="NCBI Taxonomy" id="128251"/>
    <lineage>
        <taxon>Eukaryota</taxon>
        <taxon>Viridiplantae</taxon>
        <taxon>Streptophyta</taxon>
        <taxon>Embryophyta</taxon>
        <taxon>Bryophyta</taxon>
        <taxon>Sphagnophytina</taxon>
        <taxon>Sphagnopsida</taxon>
        <taxon>Sphagnales</taxon>
        <taxon>Sphagnaceae</taxon>
        <taxon>Sphagnum</taxon>
    </lineage>
</organism>
<proteinExistence type="inferred from homology"/>
<reference evidence="13" key="1">
    <citation type="submission" date="2024-02" db="EMBL/GenBank/DDBJ databases">
        <authorList>
            <consortium name="ELIXIR-Norway"/>
            <consortium name="Elixir Norway"/>
        </authorList>
    </citation>
    <scope>NUCLEOTIDE SEQUENCE</scope>
</reference>